<keyword evidence="4" id="KW-1185">Reference proteome</keyword>
<sequence>MHDRILLPTDAEAGTEHAIEHAIAVAEDAGAELHLLYVVDSDVYSSYSGDEYVHEFEGLEAALEQVGEDALASAAEAAQEAGIETTTVVQHGSPHERILAYADEADVDLLVMGSKERPGEYRQLLGSVTDRVARLASRPVTIVKTPVEGSE</sequence>
<feature type="domain" description="UspA" evidence="2">
    <location>
        <begin position="1"/>
        <end position="144"/>
    </location>
</feature>
<dbReference type="PANTHER" id="PTHR46268:SF6">
    <property type="entry name" value="UNIVERSAL STRESS PROTEIN UP12"/>
    <property type="match status" value="1"/>
</dbReference>
<dbReference type="KEGG" id="haly:HYG82_13890"/>
<dbReference type="Pfam" id="PF00582">
    <property type="entry name" value="Usp"/>
    <property type="match status" value="1"/>
</dbReference>
<evidence type="ECO:0000259" key="2">
    <source>
        <dbReference type="Pfam" id="PF00582"/>
    </source>
</evidence>
<dbReference type="InterPro" id="IPR014729">
    <property type="entry name" value="Rossmann-like_a/b/a_fold"/>
</dbReference>
<evidence type="ECO:0000313" key="3">
    <source>
        <dbReference type="EMBL" id="QLG49870.1"/>
    </source>
</evidence>
<reference evidence="3 4" key="1">
    <citation type="submission" date="2020-07" db="EMBL/GenBank/DDBJ databases">
        <authorList>
            <person name="Cui H."/>
        </authorList>
    </citation>
    <scope>NUCLEOTIDE SEQUENCE [LARGE SCALE GENOMIC DNA]</scope>
    <source>
        <strain evidence="3 4">YPL8</strain>
    </source>
</reference>
<evidence type="ECO:0000313" key="4">
    <source>
        <dbReference type="Proteomes" id="UP000509241"/>
    </source>
</evidence>
<comment type="similarity">
    <text evidence="1">Belongs to the universal stress protein A family.</text>
</comment>
<protein>
    <submittedName>
        <fullName evidence="3">Universal stress protein</fullName>
    </submittedName>
</protein>
<dbReference type="EMBL" id="CP058601">
    <property type="protein sequence ID" value="QLG49870.1"/>
    <property type="molecule type" value="Genomic_DNA"/>
</dbReference>
<dbReference type="CDD" id="cd00293">
    <property type="entry name" value="USP-like"/>
    <property type="match status" value="1"/>
</dbReference>
<dbReference type="SUPFAM" id="SSF52402">
    <property type="entry name" value="Adenine nucleotide alpha hydrolases-like"/>
    <property type="match status" value="1"/>
</dbReference>
<gene>
    <name evidence="3" type="ORF">HYG82_13890</name>
</gene>
<dbReference type="InterPro" id="IPR006016">
    <property type="entry name" value="UspA"/>
</dbReference>
<evidence type="ECO:0000256" key="1">
    <source>
        <dbReference type="ARBA" id="ARBA00008791"/>
    </source>
</evidence>
<organism evidence="3 4">
    <name type="scientific">Natrinema halophilum</name>
    <dbReference type="NCBI Taxonomy" id="1699371"/>
    <lineage>
        <taxon>Archaea</taxon>
        <taxon>Methanobacteriati</taxon>
        <taxon>Methanobacteriota</taxon>
        <taxon>Stenosarchaea group</taxon>
        <taxon>Halobacteria</taxon>
        <taxon>Halobacteriales</taxon>
        <taxon>Natrialbaceae</taxon>
        <taxon>Natrinema</taxon>
    </lineage>
</organism>
<accession>A0A7D5GLG6</accession>
<dbReference type="PRINTS" id="PR01438">
    <property type="entry name" value="UNVRSLSTRESS"/>
</dbReference>
<dbReference type="OrthoDB" id="105697at2157"/>
<dbReference type="PANTHER" id="PTHR46268">
    <property type="entry name" value="STRESS RESPONSE PROTEIN NHAX"/>
    <property type="match status" value="1"/>
</dbReference>
<proteinExistence type="inferred from homology"/>
<name>A0A7D5GLG6_9EURY</name>
<dbReference type="InterPro" id="IPR006015">
    <property type="entry name" value="Universal_stress_UspA"/>
</dbReference>
<dbReference type="RefSeq" id="WP_179261830.1">
    <property type="nucleotide sequence ID" value="NZ_CP058601.1"/>
</dbReference>
<dbReference type="Proteomes" id="UP000509241">
    <property type="component" value="Chromosome"/>
</dbReference>
<dbReference type="Gene3D" id="3.40.50.620">
    <property type="entry name" value="HUPs"/>
    <property type="match status" value="1"/>
</dbReference>
<dbReference type="GeneID" id="56034403"/>
<dbReference type="AlphaFoldDB" id="A0A7D5GLG6"/>